<accession>S8E0F1</accession>
<sequence length="87" mass="9702">MNDTLEKSGDSWAVVDKKPQKPGGCVGIFFKLFDWNRKLATKKKLFSMKLLPPVKFKQGGKKFGGGNEQQGSKLRLIADENRGGFPM</sequence>
<organism evidence="1 2">
    <name type="scientific">Genlisea aurea</name>
    <dbReference type="NCBI Taxonomy" id="192259"/>
    <lineage>
        <taxon>Eukaryota</taxon>
        <taxon>Viridiplantae</taxon>
        <taxon>Streptophyta</taxon>
        <taxon>Embryophyta</taxon>
        <taxon>Tracheophyta</taxon>
        <taxon>Spermatophyta</taxon>
        <taxon>Magnoliopsida</taxon>
        <taxon>eudicotyledons</taxon>
        <taxon>Gunneridae</taxon>
        <taxon>Pentapetalae</taxon>
        <taxon>asterids</taxon>
        <taxon>lamiids</taxon>
        <taxon>Lamiales</taxon>
        <taxon>Lentibulariaceae</taxon>
        <taxon>Genlisea</taxon>
    </lineage>
</organism>
<reference evidence="1 2" key="1">
    <citation type="journal article" date="2013" name="BMC Genomics">
        <title>The miniature genome of a carnivorous plant Genlisea aurea contains a low number of genes and short non-coding sequences.</title>
        <authorList>
            <person name="Leushkin E.V."/>
            <person name="Sutormin R.A."/>
            <person name="Nabieva E.R."/>
            <person name="Penin A.A."/>
            <person name="Kondrashov A.S."/>
            <person name="Logacheva M.D."/>
        </authorList>
    </citation>
    <scope>NUCLEOTIDE SEQUENCE [LARGE SCALE GENOMIC DNA]</scope>
</reference>
<feature type="non-terminal residue" evidence="1">
    <location>
        <position position="87"/>
    </location>
</feature>
<evidence type="ECO:0000313" key="2">
    <source>
        <dbReference type="Proteomes" id="UP000015453"/>
    </source>
</evidence>
<dbReference type="OrthoDB" id="1928505at2759"/>
<gene>
    <name evidence="1" type="ORF">M569_08963</name>
</gene>
<keyword evidence="2" id="KW-1185">Reference proteome</keyword>
<dbReference type="EMBL" id="AUSU01004026">
    <property type="protein sequence ID" value="EPS65812.1"/>
    <property type="molecule type" value="Genomic_DNA"/>
</dbReference>
<dbReference type="Proteomes" id="UP000015453">
    <property type="component" value="Unassembled WGS sequence"/>
</dbReference>
<proteinExistence type="predicted"/>
<dbReference type="PANTHER" id="PTHR21726">
    <property type="entry name" value="PHOSPHATIDYLINOSITOL N-ACETYLGLUCOSAMINYLTRANSFERASE SUBUNIT P DOWN SYNDROME CRITICAL REGION PROTEIN 5 -RELATED"/>
    <property type="match status" value="1"/>
</dbReference>
<comment type="caution">
    <text evidence="1">The sequence shown here is derived from an EMBL/GenBank/DDBJ whole genome shotgun (WGS) entry which is preliminary data.</text>
</comment>
<name>S8E0F1_9LAMI</name>
<dbReference type="PANTHER" id="PTHR21726:SF61">
    <property type="entry name" value="DNAA INITIATOR-ASSOCIATING PROTEIN"/>
    <property type="match status" value="1"/>
</dbReference>
<protein>
    <submittedName>
        <fullName evidence="1">Uncharacterized protein</fullName>
    </submittedName>
</protein>
<evidence type="ECO:0000313" key="1">
    <source>
        <dbReference type="EMBL" id="EPS65812.1"/>
    </source>
</evidence>
<dbReference type="AlphaFoldDB" id="S8E0F1"/>